<comment type="caution">
    <text evidence="1">The sequence shown here is derived from an EMBL/GenBank/DDBJ whole genome shotgun (WGS) entry which is preliminary data.</text>
</comment>
<gene>
    <name evidence="1" type="ORF">KAK03_00950</name>
</gene>
<organism evidence="1 2">
    <name type="scientific">Ideonella alba</name>
    <dbReference type="NCBI Taxonomy" id="2824118"/>
    <lineage>
        <taxon>Bacteria</taxon>
        <taxon>Pseudomonadati</taxon>
        <taxon>Pseudomonadota</taxon>
        <taxon>Betaproteobacteria</taxon>
        <taxon>Burkholderiales</taxon>
        <taxon>Sphaerotilaceae</taxon>
        <taxon>Ideonella</taxon>
    </lineage>
</organism>
<evidence type="ECO:0000313" key="1">
    <source>
        <dbReference type="EMBL" id="MBQ0929034.1"/>
    </source>
</evidence>
<dbReference type="EMBL" id="JAGQDD010000001">
    <property type="protein sequence ID" value="MBQ0929034.1"/>
    <property type="molecule type" value="Genomic_DNA"/>
</dbReference>
<evidence type="ECO:0000313" key="2">
    <source>
        <dbReference type="Proteomes" id="UP000676246"/>
    </source>
</evidence>
<reference evidence="1 2" key="1">
    <citation type="submission" date="2021-04" db="EMBL/GenBank/DDBJ databases">
        <title>The genome sequence of Ideonella sp. 3Y2.</title>
        <authorList>
            <person name="Liu Y."/>
        </authorList>
    </citation>
    <scope>NUCLEOTIDE SEQUENCE [LARGE SCALE GENOMIC DNA]</scope>
    <source>
        <strain evidence="1 2">3Y2</strain>
    </source>
</reference>
<dbReference type="Proteomes" id="UP000676246">
    <property type="component" value="Unassembled WGS sequence"/>
</dbReference>
<keyword evidence="2" id="KW-1185">Reference proteome</keyword>
<protein>
    <submittedName>
        <fullName evidence="1">Uncharacterized protein</fullName>
    </submittedName>
</protein>
<proteinExistence type="predicted"/>
<dbReference type="RefSeq" id="WP_210802571.1">
    <property type="nucleotide sequence ID" value="NZ_JAGQDD010000001.1"/>
</dbReference>
<name>A0A940Y298_9BURK</name>
<sequence length="75" mass="8200">MSLQSLSVGRFLLSTVTRRTDCGQFAASLSIRSGSGTGTHDRVFRFIPLFPSRRAAQRYALAQGREYLALPALPA</sequence>
<accession>A0A940Y298</accession>
<dbReference type="AlphaFoldDB" id="A0A940Y298"/>